<protein>
    <submittedName>
        <fullName evidence="2">Zinc ribbon domain-containing protein</fullName>
    </submittedName>
</protein>
<name>A0A5D0MJN1_FLESI</name>
<proteinExistence type="predicted"/>
<feature type="domain" description="Putative regulatory protein FmdB zinc ribbon" evidence="1">
    <location>
        <begin position="1"/>
        <end position="42"/>
    </location>
</feature>
<dbReference type="NCBIfam" id="TIGR02605">
    <property type="entry name" value="CxxC_CxxC_SSSS"/>
    <property type="match status" value="1"/>
</dbReference>
<dbReference type="RefSeq" id="WP_303701306.1">
    <property type="nucleotide sequence ID" value="NZ_VSIV01000180.1"/>
</dbReference>
<dbReference type="Pfam" id="PF09723">
    <property type="entry name" value="Zn_ribbon_8"/>
    <property type="match status" value="1"/>
</dbReference>
<dbReference type="PANTHER" id="PTHR34404">
    <property type="entry name" value="REGULATORY PROTEIN, FMDB FAMILY"/>
    <property type="match status" value="1"/>
</dbReference>
<dbReference type="SMART" id="SM00834">
    <property type="entry name" value="CxxC_CXXC_SSSS"/>
    <property type="match status" value="1"/>
</dbReference>
<organism evidence="2 3">
    <name type="scientific">Flexistipes sinusarabici</name>
    <dbReference type="NCBI Taxonomy" id="2352"/>
    <lineage>
        <taxon>Bacteria</taxon>
        <taxon>Pseudomonadati</taxon>
        <taxon>Deferribacterota</taxon>
        <taxon>Deferribacteres</taxon>
        <taxon>Deferribacterales</taxon>
        <taxon>Flexistipitaceae</taxon>
        <taxon>Flexistipes</taxon>
    </lineage>
</organism>
<evidence type="ECO:0000259" key="1">
    <source>
        <dbReference type="SMART" id="SM00834"/>
    </source>
</evidence>
<gene>
    <name evidence="2" type="ORF">FXF49_07615</name>
</gene>
<dbReference type="AlphaFoldDB" id="A0A5D0MJN1"/>
<evidence type="ECO:0000313" key="2">
    <source>
        <dbReference type="EMBL" id="TYB33196.1"/>
    </source>
</evidence>
<dbReference type="Proteomes" id="UP000323337">
    <property type="component" value="Unassembled WGS sequence"/>
</dbReference>
<dbReference type="EMBL" id="VSIV01000180">
    <property type="protein sequence ID" value="TYB33196.1"/>
    <property type="molecule type" value="Genomic_DNA"/>
</dbReference>
<dbReference type="PANTHER" id="PTHR34404:SF2">
    <property type="entry name" value="CONSERVED SERINE RICH PROTEIN"/>
    <property type="match status" value="1"/>
</dbReference>
<accession>A0A5D0MJN1</accession>
<reference evidence="2 3" key="1">
    <citation type="submission" date="2019-08" db="EMBL/GenBank/DDBJ databases">
        <title>Genomic characterization of a novel candidate phylum (ARYD3) from a high temperature, high salinity tertiary oil reservoir in north central Oklahoma, USA.</title>
        <authorList>
            <person name="Youssef N.H."/>
            <person name="Yadav A."/>
            <person name="Elshahed M.S."/>
        </authorList>
    </citation>
    <scope>NUCLEOTIDE SEQUENCE [LARGE SCALE GENOMIC DNA]</scope>
    <source>
        <strain evidence="2">ARYD1</strain>
    </source>
</reference>
<dbReference type="InterPro" id="IPR013429">
    <property type="entry name" value="Regulatory_FmdB_Zinc_ribbon"/>
</dbReference>
<sequence>MPIYEYQCEKCSDVFELFESINSKSEIRKCSKCGGDSKRIISLSNFQLKGSGWYVTDYKGKNASAASGSEKNKQSAKASASAEQCKTCPANSAGSTT</sequence>
<evidence type="ECO:0000313" key="3">
    <source>
        <dbReference type="Proteomes" id="UP000323337"/>
    </source>
</evidence>
<comment type="caution">
    <text evidence="2">The sequence shown here is derived from an EMBL/GenBank/DDBJ whole genome shotgun (WGS) entry which is preliminary data.</text>
</comment>